<gene>
    <name evidence="1" type="ORF">IAA21_02335</name>
</gene>
<comment type="caution">
    <text evidence="1">The sequence shown here is derived from an EMBL/GenBank/DDBJ whole genome shotgun (WGS) entry which is preliminary data.</text>
</comment>
<dbReference type="EMBL" id="DXBU01000028">
    <property type="protein sequence ID" value="HIZ21624.1"/>
    <property type="molecule type" value="Genomic_DNA"/>
</dbReference>
<organism evidence="1 2">
    <name type="scientific">Candidatus Blautia faecigallinarum</name>
    <dbReference type="NCBI Taxonomy" id="2838488"/>
    <lineage>
        <taxon>Bacteria</taxon>
        <taxon>Bacillati</taxon>
        <taxon>Bacillota</taxon>
        <taxon>Clostridia</taxon>
        <taxon>Lachnospirales</taxon>
        <taxon>Lachnospiraceae</taxon>
        <taxon>Blautia</taxon>
    </lineage>
</organism>
<evidence type="ECO:0000313" key="2">
    <source>
        <dbReference type="Proteomes" id="UP000824041"/>
    </source>
</evidence>
<reference evidence="1" key="1">
    <citation type="journal article" date="2021" name="PeerJ">
        <title>Extensive microbial diversity within the chicken gut microbiome revealed by metagenomics and culture.</title>
        <authorList>
            <person name="Gilroy R."/>
            <person name="Ravi A."/>
            <person name="Getino M."/>
            <person name="Pursley I."/>
            <person name="Horton D.L."/>
            <person name="Alikhan N.F."/>
            <person name="Baker D."/>
            <person name="Gharbi K."/>
            <person name="Hall N."/>
            <person name="Watson M."/>
            <person name="Adriaenssens E.M."/>
            <person name="Foster-Nyarko E."/>
            <person name="Jarju S."/>
            <person name="Secka A."/>
            <person name="Antonio M."/>
            <person name="Oren A."/>
            <person name="Chaudhuri R.R."/>
            <person name="La Ragione R."/>
            <person name="Hildebrand F."/>
            <person name="Pallen M.J."/>
        </authorList>
    </citation>
    <scope>NUCLEOTIDE SEQUENCE</scope>
    <source>
        <strain evidence="1">14324</strain>
    </source>
</reference>
<reference evidence="1" key="2">
    <citation type="submission" date="2021-04" db="EMBL/GenBank/DDBJ databases">
        <authorList>
            <person name="Gilroy R."/>
        </authorList>
    </citation>
    <scope>NUCLEOTIDE SEQUENCE</scope>
    <source>
        <strain evidence="1">14324</strain>
    </source>
</reference>
<dbReference type="AlphaFoldDB" id="A0A9D2DRC8"/>
<sequence length="141" mass="16225">MKWKDKCFDALDAANMFESSGHRTRFKELIDCYHGYPFFTKGLCKCMYLSAWDEEHFCVILGALADMTAGRDQDTREMRSKGECFAEEQTNDEYYVYELSNAFLDNKPFHLTASQNITPGVRHIISQALKASDIIDHVDGF</sequence>
<dbReference type="Proteomes" id="UP000824041">
    <property type="component" value="Unassembled WGS sequence"/>
</dbReference>
<evidence type="ECO:0000313" key="1">
    <source>
        <dbReference type="EMBL" id="HIZ21624.1"/>
    </source>
</evidence>
<proteinExistence type="predicted"/>
<protein>
    <submittedName>
        <fullName evidence="1">Uncharacterized protein</fullName>
    </submittedName>
</protein>
<accession>A0A9D2DRC8</accession>
<name>A0A9D2DRC8_9FIRM</name>